<keyword evidence="2" id="KW-1133">Transmembrane helix</keyword>
<dbReference type="RefSeq" id="WP_213096285.1">
    <property type="nucleotide sequence ID" value="NZ_JAGYPK010000001.1"/>
</dbReference>
<dbReference type="InterPro" id="IPR052928">
    <property type="entry name" value="Desiccation-related_membrane"/>
</dbReference>
<gene>
    <name evidence="3" type="ORF">KHA91_00520</name>
</gene>
<reference evidence="3 4" key="1">
    <citation type="submission" date="2021-05" db="EMBL/GenBank/DDBJ databases">
        <title>Novel Bacillus species.</title>
        <authorList>
            <person name="Liu G."/>
        </authorList>
    </citation>
    <scope>NUCLEOTIDE SEQUENCE [LARGE SCALE GENOMIC DNA]</scope>
    <source>
        <strain evidence="3 4">FJAT-49682</strain>
    </source>
</reference>
<feature type="transmembrane region" description="Helical" evidence="2">
    <location>
        <begin position="12"/>
        <end position="33"/>
    </location>
</feature>
<dbReference type="Proteomes" id="UP000676456">
    <property type="component" value="Unassembled WGS sequence"/>
</dbReference>
<dbReference type="PANTHER" id="PTHR35792">
    <property type="entry name" value="GENERAL STRESS PROTEIN"/>
    <property type="match status" value="1"/>
</dbReference>
<dbReference type="AlphaFoldDB" id="A0A942Z400"/>
<keyword evidence="4" id="KW-1185">Reference proteome</keyword>
<feature type="coiled-coil region" evidence="1">
    <location>
        <begin position="100"/>
        <end position="127"/>
    </location>
</feature>
<keyword evidence="2" id="KW-0472">Membrane</keyword>
<keyword evidence="1" id="KW-0175">Coiled coil</keyword>
<proteinExistence type="predicted"/>
<sequence length="132" mass="14717">MAEVILMNKKALAYGILIGGVVGAATALLTAPLSGKELRNQVKDAKGEWIRIAQDIKEDAMEIKDSVTKLSIEGKEIIKELASDVKLAVEEWQRDIEPNKDAMREEMREIQHTIAQLEQKLQEEKTTVSSSK</sequence>
<dbReference type="PANTHER" id="PTHR35792:SF3">
    <property type="entry name" value="IG HYPOTHETICAL 17707"/>
    <property type="match status" value="1"/>
</dbReference>
<evidence type="ECO:0000313" key="4">
    <source>
        <dbReference type="Proteomes" id="UP000676456"/>
    </source>
</evidence>
<evidence type="ECO:0000256" key="1">
    <source>
        <dbReference type="SAM" id="Coils"/>
    </source>
</evidence>
<evidence type="ECO:0000313" key="3">
    <source>
        <dbReference type="EMBL" id="MBS4221236.1"/>
    </source>
</evidence>
<protein>
    <submittedName>
        <fullName evidence="3">YtxH domain-containing protein</fullName>
    </submittedName>
</protein>
<comment type="caution">
    <text evidence="3">The sequence shown here is derived from an EMBL/GenBank/DDBJ whole genome shotgun (WGS) entry which is preliminary data.</text>
</comment>
<evidence type="ECO:0000256" key="2">
    <source>
        <dbReference type="SAM" id="Phobius"/>
    </source>
</evidence>
<keyword evidence="2" id="KW-0812">Transmembrane</keyword>
<organism evidence="3 4">
    <name type="scientific">Lederbergia citrea</name>
    <dbReference type="NCBI Taxonomy" id="2833581"/>
    <lineage>
        <taxon>Bacteria</taxon>
        <taxon>Bacillati</taxon>
        <taxon>Bacillota</taxon>
        <taxon>Bacilli</taxon>
        <taxon>Bacillales</taxon>
        <taxon>Bacillaceae</taxon>
        <taxon>Lederbergia</taxon>
    </lineage>
</organism>
<name>A0A942Z400_9BACI</name>
<accession>A0A942Z400</accession>
<dbReference type="InterPro" id="IPR024623">
    <property type="entry name" value="YtxH"/>
</dbReference>
<dbReference type="Pfam" id="PF12732">
    <property type="entry name" value="YtxH"/>
    <property type="match status" value="1"/>
</dbReference>
<dbReference type="EMBL" id="JAGYPN010000001">
    <property type="protein sequence ID" value="MBS4221236.1"/>
    <property type="molecule type" value="Genomic_DNA"/>
</dbReference>